<protein>
    <recommendedName>
        <fullName evidence="6">Acyl-CoA oxidase C-alpha1 domain-containing protein</fullName>
    </recommendedName>
</protein>
<dbReference type="Gene3D" id="1.10.1140.10">
    <property type="entry name" value="Bovine Mitochondrial F1-atpase, Atp Synthase Beta Chain, Chain D, domain 3"/>
    <property type="match status" value="1"/>
</dbReference>
<evidence type="ECO:0000259" key="6">
    <source>
        <dbReference type="Pfam" id="PF22924"/>
    </source>
</evidence>
<dbReference type="PANTHER" id="PTHR10909:SF250">
    <property type="entry name" value="PEROXISOMAL ACYL-COENZYME A OXIDASE 1"/>
    <property type="match status" value="1"/>
</dbReference>
<evidence type="ECO:0000256" key="4">
    <source>
        <dbReference type="ARBA" id="ARBA00022840"/>
    </source>
</evidence>
<keyword evidence="3" id="KW-0547">Nucleotide-binding</keyword>
<dbReference type="GO" id="GO:0003997">
    <property type="term" value="F:acyl-CoA oxidase activity"/>
    <property type="evidence" value="ECO:0007669"/>
    <property type="project" value="InterPro"/>
</dbReference>
<dbReference type="EMBL" id="JBBNAF010000005">
    <property type="protein sequence ID" value="KAK9142978.1"/>
    <property type="molecule type" value="Genomic_DNA"/>
</dbReference>
<dbReference type="GO" id="GO:0005777">
    <property type="term" value="C:peroxisome"/>
    <property type="evidence" value="ECO:0007669"/>
    <property type="project" value="InterPro"/>
</dbReference>
<comment type="similarity">
    <text evidence="1">Belongs to the ATPase alpha/beta chains family.</text>
</comment>
<dbReference type="SUPFAM" id="SSF47917">
    <property type="entry name" value="C-terminal domain of alpha and beta subunits of F1 ATP synthase"/>
    <property type="match status" value="1"/>
</dbReference>
<dbReference type="GO" id="GO:0055088">
    <property type="term" value="P:lipid homeostasis"/>
    <property type="evidence" value="ECO:0007669"/>
    <property type="project" value="TreeGrafter"/>
</dbReference>
<dbReference type="Pfam" id="PF22924">
    <property type="entry name" value="ACOX_C_alpha1"/>
    <property type="match status" value="1"/>
</dbReference>
<evidence type="ECO:0000256" key="2">
    <source>
        <dbReference type="ARBA" id="ARBA00022448"/>
    </source>
</evidence>
<dbReference type="InterPro" id="IPR055060">
    <property type="entry name" value="ACOX_C_alpha1"/>
</dbReference>
<feature type="domain" description="Acyl-CoA oxidase C-alpha1" evidence="6">
    <location>
        <begin position="79"/>
        <end position="145"/>
    </location>
</feature>
<comment type="caution">
    <text evidence="7">The sequence shown here is derived from an EMBL/GenBank/DDBJ whole genome shotgun (WGS) entry which is preliminary data.</text>
</comment>
<evidence type="ECO:0000256" key="3">
    <source>
        <dbReference type="ARBA" id="ARBA00022741"/>
    </source>
</evidence>
<evidence type="ECO:0000313" key="8">
    <source>
        <dbReference type="Proteomes" id="UP001420932"/>
    </source>
</evidence>
<gene>
    <name evidence="7" type="ORF">Syun_012378</name>
</gene>
<dbReference type="InterPro" id="IPR024034">
    <property type="entry name" value="ATPase_F1/V1_b/a_C"/>
</dbReference>
<evidence type="ECO:0000256" key="1">
    <source>
        <dbReference type="ARBA" id="ARBA00008936"/>
    </source>
</evidence>
<dbReference type="SUPFAM" id="SSF47203">
    <property type="entry name" value="Acyl-CoA dehydrogenase C-terminal domain-like"/>
    <property type="match status" value="1"/>
</dbReference>
<keyword evidence="8" id="KW-1185">Reference proteome</keyword>
<evidence type="ECO:0000313" key="7">
    <source>
        <dbReference type="EMBL" id="KAK9142978.1"/>
    </source>
</evidence>
<keyword evidence="5" id="KW-0406">Ion transport</keyword>
<evidence type="ECO:0000256" key="5">
    <source>
        <dbReference type="ARBA" id="ARBA00023065"/>
    </source>
</evidence>
<keyword evidence="4" id="KW-0067">ATP-binding</keyword>
<name>A0AAP0JZB3_9MAGN</name>
<dbReference type="PANTHER" id="PTHR10909">
    <property type="entry name" value="ELECTRON TRANSPORT OXIDOREDUCTASE"/>
    <property type="match status" value="1"/>
</dbReference>
<dbReference type="GO" id="GO:0033540">
    <property type="term" value="P:fatty acid beta-oxidation using acyl-CoA oxidase"/>
    <property type="evidence" value="ECO:0007669"/>
    <property type="project" value="TreeGrafter"/>
</dbReference>
<proteinExistence type="inferred from homology"/>
<organism evidence="7 8">
    <name type="scientific">Stephania yunnanensis</name>
    <dbReference type="NCBI Taxonomy" id="152371"/>
    <lineage>
        <taxon>Eukaryota</taxon>
        <taxon>Viridiplantae</taxon>
        <taxon>Streptophyta</taxon>
        <taxon>Embryophyta</taxon>
        <taxon>Tracheophyta</taxon>
        <taxon>Spermatophyta</taxon>
        <taxon>Magnoliopsida</taxon>
        <taxon>Ranunculales</taxon>
        <taxon>Menispermaceae</taxon>
        <taxon>Menispermoideae</taxon>
        <taxon>Cissampelideae</taxon>
        <taxon>Stephania</taxon>
    </lineage>
</organism>
<dbReference type="InterPro" id="IPR036250">
    <property type="entry name" value="AcylCo_DH-like_C"/>
</dbReference>
<accession>A0AAP0JZB3</accession>
<dbReference type="GO" id="GO:0071949">
    <property type="term" value="F:FAD binding"/>
    <property type="evidence" value="ECO:0007669"/>
    <property type="project" value="InterPro"/>
</dbReference>
<dbReference type="GO" id="GO:0006811">
    <property type="term" value="P:monoatomic ion transport"/>
    <property type="evidence" value="ECO:0007669"/>
    <property type="project" value="UniProtKB-KW"/>
</dbReference>
<reference evidence="7 8" key="1">
    <citation type="submission" date="2024-01" db="EMBL/GenBank/DDBJ databases">
        <title>Genome assemblies of Stephania.</title>
        <authorList>
            <person name="Yang L."/>
        </authorList>
    </citation>
    <scope>NUCLEOTIDE SEQUENCE [LARGE SCALE GENOMIC DNA]</scope>
    <source>
        <strain evidence="7">YNDBR</strain>
        <tissue evidence="7">Leaf</tissue>
    </source>
</reference>
<sequence length="181" mass="20092">MGAHMGPFVHMLSHKPHTVEHKKNMGIIEKMKEIEAEMARTQKNKATGYATPIDSSNYRSAKVPLETFVRISSTCFDLVIDYKTQQSRLFPLLASAYAFRFVGEWLKLLYADLTQRIQSNDFSTLPETHACIAGLKSHTTSVTAGVLGGKYDDLSEQSFYMVGGIEEVIAKAEKIAKEAAA</sequence>
<dbReference type="InterPro" id="IPR012258">
    <property type="entry name" value="Acyl-CoA_oxidase"/>
</dbReference>
<dbReference type="AlphaFoldDB" id="A0AAP0JZB3"/>
<dbReference type="Proteomes" id="UP001420932">
    <property type="component" value="Unassembled WGS sequence"/>
</dbReference>
<dbReference type="GO" id="GO:0005504">
    <property type="term" value="F:fatty acid binding"/>
    <property type="evidence" value="ECO:0007669"/>
    <property type="project" value="TreeGrafter"/>
</dbReference>
<dbReference type="GO" id="GO:0001676">
    <property type="term" value="P:long-chain fatty acid metabolic process"/>
    <property type="evidence" value="ECO:0007669"/>
    <property type="project" value="TreeGrafter"/>
</dbReference>
<keyword evidence="2" id="KW-0813">Transport</keyword>
<dbReference type="Gene3D" id="6.10.140.1070">
    <property type="match status" value="1"/>
</dbReference>